<proteinExistence type="predicted"/>
<feature type="domain" description="DUF4139" evidence="2">
    <location>
        <begin position="284"/>
        <end position="742"/>
    </location>
</feature>
<feature type="region of interest" description="Disordered" evidence="1">
    <location>
        <begin position="53"/>
        <end position="110"/>
    </location>
</feature>
<keyword evidence="5" id="KW-1185">Reference proteome</keyword>
<dbReference type="OrthoDB" id="10068793at2759"/>
<gene>
    <name evidence="4" type="ORF">BDW47DRAFT_124202</name>
</gene>
<evidence type="ECO:0008006" key="6">
    <source>
        <dbReference type="Google" id="ProtNLM"/>
    </source>
</evidence>
<dbReference type="Pfam" id="PF13600">
    <property type="entry name" value="DUF4140"/>
    <property type="match status" value="1"/>
</dbReference>
<dbReference type="EMBL" id="KZ559127">
    <property type="protein sequence ID" value="PLB39878.1"/>
    <property type="molecule type" value="Genomic_DNA"/>
</dbReference>
<organism evidence="4 5">
    <name type="scientific">Aspergillus candidus</name>
    <dbReference type="NCBI Taxonomy" id="41067"/>
    <lineage>
        <taxon>Eukaryota</taxon>
        <taxon>Fungi</taxon>
        <taxon>Dikarya</taxon>
        <taxon>Ascomycota</taxon>
        <taxon>Pezizomycotina</taxon>
        <taxon>Eurotiomycetes</taxon>
        <taxon>Eurotiomycetidae</taxon>
        <taxon>Eurotiales</taxon>
        <taxon>Aspergillaceae</taxon>
        <taxon>Aspergillus</taxon>
        <taxon>Aspergillus subgen. Circumdati</taxon>
    </lineage>
</organism>
<feature type="compositionally biased region" description="Polar residues" evidence="1">
    <location>
        <begin position="53"/>
        <end position="67"/>
    </location>
</feature>
<sequence length="749" mass="81298">MSDQILLADLPTKSVTLTPLRATVSRDIHACIKPNQTDLTIIGLDPRVDTNSIRIQGSGPATITDIQTGVVPRTDESPDLSDSDSSSSISSDDSDSDNNEEESETSRKLDEDIVRLEASLARARALKRVGPSVMNMLDEYGKRLAPETAASEQVGRFLALYEEQSLLQVEKHCEGEAAEGRAERELMRLRGKREKIRKRMLKARKSAAKEKKKRRAKKESLRAQRAKQRAFEAQKKRAFWTSQVRKVVVSLDRHVVPLRSRASSTTTTSTTATDKADKDMEISLQLSYVVDLAKWSPRYELSIDTPKSTARLTYRAEFVNATAETWKDAHVTLSTSQAAFSRPDEPLPALVPWQVKLQEAAGDASNNQKHPSWDRMLRSSAEDPFVVKPGNPAPPLFSMARHGQQQMLASQSQQLSQRQAQQQAQQQARQKAQQMAQQQVSGGLFSGAPQTAPTGPTGGSLFGMSSGASGSPAPFAAPPPSTAGAAAPPANTVPSPTAQSITEPNTLDDDNPTTLDHQDSIKNDFGLTTTYDLPGRRTLAPSTIPRRHVLADLELKNVQLSHLVVPKHRAAAFLRARIQNTSAVTLLRGPVGMAVDATFIGTSSVPPTTPGEYFGVSMGIDPDVVVRYSPPKVKRLGASSVFFAKDEMALFTRVCVLKNAKPTAVEVTLLEQVPVSEDERLKVRVVKPSGLEKEGDKTTVEMESSSGSGGVSLGKNGEVRFVVTLRPGKEIKLVLEYEASAPSGSEVGS</sequence>
<dbReference type="InterPro" id="IPR011935">
    <property type="entry name" value="CHP02231"/>
</dbReference>
<feature type="domain" description="DUF4140" evidence="3">
    <location>
        <begin position="15"/>
        <end position="125"/>
    </location>
</feature>
<feature type="compositionally biased region" description="Acidic residues" evidence="1">
    <location>
        <begin position="92"/>
        <end position="103"/>
    </location>
</feature>
<dbReference type="GeneID" id="36523367"/>
<reference evidence="4 5" key="1">
    <citation type="submission" date="2017-12" db="EMBL/GenBank/DDBJ databases">
        <authorList>
            <consortium name="DOE Joint Genome Institute"/>
            <person name="Haridas S."/>
            <person name="Kjaerbolling I."/>
            <person name="Vesth T.C."/>
            <person name="Frisvad J.C."/>
            <person name="Nybo J.L."/>
            <person name="Theobald S."/>
            <person name="Kuo A."/>
            <person name="Bowyer P."/>
            <person name="Matsuda Y."/>
            <person name="Mondo S."/>
            <person name="Lyhne E.K."/>
            <person name="Kogle M.E."/>
            <person name="Clum A."/>
            <person name="Lipzen A."/>
            <person name="Salamov A."/>
            <person name="Ngan C.Y."/>
            <person name="Daum C."/>
            <person name="Chiniquy J."/>
            <person name="Barry K."/>
            <person name="LaButti K."/>
            <person name="Simmons B.A."/>
            <person name="Magnuson J.K."/>
            <person name="Mortensen U.H."/>
            <person name="Larsen T.O."/>
            <person name="Grigoriev I.V."/>
            <person name="Baker S.E."/>
            <person name="Andersen M.R."/>
            <person name="Nordberg H.P."/>
            <person name="Cantor M.N."/>
            <person name="Hua S.X."/>
        </authorList>
    </citation>
    <scope>NUCLEOTIDE SEQUENCE [LARGE SCALE GENOMIC DNA]</scope>
    <source>
        <strain evidence="4 5">CBS 102.13</strain>
    </source>
</reference>
<protein>
    <recommendedName>
        <fullName evidence="6">DUF4139 domain-containing protein</fullName>
    </recommendedName>
</protein>
<name>A0A2I2FGX0_ASPCN</name>
<dbReference type="PANTHER" id="PTHR31005:SF8">
    <property type="entry name" value="DUF4139 DOMAIN-CONTAINING PROTEIN"/>
    <property type="match status" value="1"/>
</dbReference>
<feature type="compositionally biased region" description="Polar residues" evidence="1">
    <location>
        <begin position="492"/>
        <end position="501"/>
    </location>
</feature>
<accession>A0A2I2FGX0</accession>
<feature type="compositionally biased region" description="Low complexity" evidence="1">
    <location>
        <begin position="404"/>
        <end position="439"/>
    </location>
</feature>
<dbReference type="AlphaFoldDB" id="A0A2I2FGX0"/>
<evidence type="ECO:0000313" key="5">
    <source>
        <dbReference type="Proteomes" id="UP000234585"/>
    </source>
</evidence>
<dbReference type="RefSeq" id="XP_024673890.1">
    <property type="nucleotide sequence ID" value="XM_024816207.1"/>
</dbReference>
<feature type="region of interest" description="Disordered" evidence="1">
    <location>
        <begin position="383"/>
        <end position="521"/>
    </location>
</feature>
<feature type="compositionally biased region" description="Low complexity" evidence="1">
    <location>
        <begin position="465"/>
        <end position="474"/>
    </location>
</feature>
<dbReference type="PANTHER" id="PTHR31005">
    <property type="entry name" value="DUF4139 DOMAIN-CONTAINING PROTEIN"/>
    <property type="match status" value="1"/>
</dbReference>
<feature type="region of interest" description="Disordered" evidence="1">
    <location>
        <begin position="692"/>
        <end position="711"/>
    </location>
</feature>
<dbReference type="STRING" id="41067.A0A2I2FGX0"/>
<evidence type="ECO:0000313" key="4">
    <source>
        <dbReference type="EMBL" id="PLB39878.1"/>
    </source>
</evidence>
<dbReference type="InterPro" id="IPR037291">
    <property type="entry name" value="DUF4139"/>
</dbReference>
<feature type="region of interest" description="Disordered" evidence="1">
    <location>
        <begin position="204"/>
        <end position="225"/>
    </location>
</feature>
<evidence type="ECO:0000259" key="2">
    <source>
        <dbReference type="Pfam" id="PF13598"/>
    </source>
</evidence>
<dbReference type="InterPro" id="IPR025554">
    <property type="entry name" value="DUF4140"/>
</dbReference>
<evidence type="ECO:0000259" key="3">
    <source>
        <dbReference type="Pfam" id="PF13600"/>
    </source>
</evidence>
<dbReference type="Proteomes" id="UP000234585">
    <property type="component" value="Unassembled WGS sequence"/>
</dbReference>
<evidence type="ECO:0000256" key="1">
    <source>
        <dbReference type="SAM" id="MobiDB-lite"/>
    </source>
</evidence>
<feature type="compositionally biased region" description="Basic residues" evidence="1">
    <location>
        <begin position="204"/>
        <end position="217"/>
    </location>
</feature>
<dbReference type="Pfam" id="PF13598">
    <property type="entry name" value="DUF4139"/>
    <property type="match status" value="1"/>
</dbReference>